<dbReference type="PANTHER" id="PTHR34997">
    <property type="entry name" value="AM15"/>
    <property type="match status" value="1"/>
</dbReference>
<organism evidence="5 6">
    <name type="scientific">Phlebiopsis gigantea (strain 11061_1 CR5-6)</name>
    <name type="common">White-rot fungus</name>
    <name type="synonym">Peniophora gigantea</name>
    <dbReference type="NCBI Taxonomy" id="745531"/>
    <lineage>
        <taxon>Eukaryota</taxon>
        <taxon>Fungi</taxon>
        <taxon>Dikarya</taxon>
        <taxon>Basidiomycota</taxon>
        <taxon>Agaricomycotina</taxon>
        <taxon>Agaricomycetes</taxon>
        <taxon>Polyporales</taxon>
        <taxon>Phanerochaetaceae</taxon>
        <taxon>Phlebiopsis</taxon>
    </lineage>
</organism>
<dbReference type="SUPFAM" id="SSF54106">
    <property type="entry name" value="LysM domain"/>
    <property type="match status" value="2"/>
</dbReference>
<dbReference type="OrthoDB" id="5985073at2759"/>
<evidence type="ECO:0000259" key="4">
    <source>
        <dbReference type="PROSITE" id="PS51782"/>
    </source>
</evidence>
<protein>
    <recommendedName>
        <fullName evidence="4">LysM domain-containing protein</fullName>
    </recommendedName>
</protein>
<evidence type="ECO:0000256" key="3">
    <source>
        <dbReference type="SAM" id="SignalP"/>
    </source>
</evidence>
<dbReference type="InterPro" id="IPR036779">
    <property type="entry name" value="LysM_dom_sf"/>
</dbReference>
<evidence type="ECO:0000313" key="5">
    <source>
        <dbReference type="EMBL" id="KIP07339.1"/>
    </source>
</evidence>
<keyword evidence="2" id="KW-0843">Virulence</keyword>
<dbReference type="PROSITE" id="PS51782">
    <property type="entry name" value="LYSM"/>
    <property type="match status" value="2"/>
</dbReference>
<feature type="domain" description="LysM" evidence="4">
    <location>
        <begin position="27"/>
        <end position="73"/>
    </location>
</feature>
<dbReference type="HOGENOM" id="CLU_010591_6_1_1"/>
<gene>
    <name evidence="5" type="ORF">PHLGIDRAFT_118196</name>
</gene>
<feature type="chain" id="PRO_5002167520" description="LysM domain-containing protein" evidence="3">
    <location>
        <begin position="20"/>
        <end position="138"/>
    </location>
</feature>
<name>A0A0C3NQC4_PHLG1</name>
<proteinExistence type="predicted"/>
<keyword evidence="1" id="KW-0147">Chitin-binding</keyword>
<sequence>MFSKLPVFLIVGAFAGAFAQVPPDCDRTYTVQSGDTCNAISKNHAVSTFQLGFVNPGINSGCTNLFVGALLCLGRAGQDCTITHTVESGEFCSEIAGNTGTTVSTLLANNPNVNSGCTNLQVGEVLCTASNVFDYTSA</sequence>
<dbReference type="GO" id="GO:0008061">
    <property type="term" value="F:chitin binding"/>
    <property type="evidence" value="ECO:0007669"/>
    <property type="project" value="UniProtKB-KW"/>
</dbReference>
<dbReference type="CDD" id="cd00118">
    <property type="entry name" value="LysM"/>
    <property type="match status" value="1"/>
</dbReference>
<feature type="signal peptide" evidence="3">
    <location>
        <begin position="1"/>
        <end position="19"/>
    </location>
</feature>
<dbReference type="InterPro" id="IPR018392">
    <property type="entry name" value="LysM"/>
</dbReference>
<dbReference type="STRING" id="745531.A0A0C3NQC4"/>
<keyword evidence="3" id="KW-0732">Signal</keyword>
<evidence type="ECO:0000256" key="1">
    <source>
        <dbReference type="ARBA" id="ARBA00022669"/>
    </source>
</evidence>
<evidence type="ECO:0000313" key="6">
    <source>
        <dbReference type="Proteomes" id="UP000053257"/>
    </source>
</evidence>
<dbReference type="Pfam" id="PF01476">
    <property type="entry name" value="LysM"/>
    <property type="match status" value="2"/>
</dbReference>
<feature type="domain" description="LysM" evidence="4">
    <location>
        <begin position="82"/>
        <end position="128"/>
    </location>
</feature>
<dbReference type="PANTHER" id="PTHR34997:SF1">
    <property type="entry name" value="PEPTIDOGLYCAN-BINDING LYSIN DOMAIN"/>
    <property type="match status" value="1"/>
</dbReference>
<dbReference type="InterPro" id="IPR052210">
    <property type="entry name" value="LysM1-like"/>
</dbReference>
<keyword evidence="6" id="KW-1185">Reference proteome</keyword>
<dbReference type="Proteomes" id="UP000053257">
    <property type="component" value="Unassembled WGS sequence"/>
</dbReference>
<dbReference type="EMBL" id="KN840499">
    <property type="protein sequence ID" value="KIP07339.1"/>
    <property type="molecule type" value="Genomic_DNA"/>
</dbReference>
<accession>A0A0C3NQC4</accession>
<dbReference type="SMART" id="SM00257">
    <property type="entry name" value="LysM"/>
    <property type="match status" value="2"/>
</dbReference>
<evidence type="ECO:0000256" key="2">
    <source>
        <dbReference type="ARBA" id="ARBA00023026"/>
    </source>
</evidence>
<reference evidence="5 6" key="1">
    <citation type="journal article" date="2014" name="PLoS Genet.">
        <title>Analysis of the Phlebiopsis gigantea genome, transcriptome and secretome provides insight into its pioneer colonization strategies of wood.</title>
        <authorList>
            <person name="Hori C."/>
            <person name="Ishida T."/>
            <person name="Igarashi K."/>
            <person name="Samejima M."/>
            <person name="Suzuki H."/>
            <person name="Master E."/>
            <person name="Ferreira P."/>
            <person name="Ruiz-Duenas F.J."/>
            <person name="Held B."/>
            <person name="Canessa P."/>
            <person name="Larrondo L.F."/>
            <person name="Schmoll M."/>
            <person name="Druzhinina I.S."/>
            <person name="Kubicek C.P."/>
            <person name="Gaskell J.A."/>
            <person name="Kersten P."/>
            <person name="St John F."/>
            <person name="Glasner J."/>
            <person name="Sabat G."/>
            <person name="Splinter BonDurant S."/>
            <person name="Syed K."/>
            <person name="Yadav J."/>
            <person name="Mgbeahuruike A.C."/>
            <person name="Kovalchuk A."/>
            <person name="Asiegbu F.O."/>
            <person name="Lackner G."/>
            <person name="Hoffmeister D."/>
            <person name="Rencoret J."/>
            <person name="Gutierrez A."/>
            <person name="Sun H."/>
            <person name="Lindquist E."/>
            <person name="Barry K."/>
            <person name="Riley R."/>
            <person name="Grigoriev I.V."/>
            <person name="Henrissat B."/>
            <person name="Kues U."/>
            <person name="Berka R.M."/>
            <person name="Martinez A.T."/>
            <person name="Covert S.F."/>
            <person name="Blanchette R.A."/>
            <person name="Cullen D."/>
        </authorList>
    </citation>
    <scope>NUCLEOTIDE SEQUENCE [LARGE SCALE GENOMIC DNA]</scope>
    <source>
        <strain evidence="5 6">11061_1 CR5-6</strain>
    </source>
</reference>
<dbReference type="AlphaFoldDB" id="A0A0C3NQC4"/>
<dbReference type="Gene3D" id="3.10.350.10">
    <property type="entry name" value="LysM domain"/>
    <property type="match status" value="2"/>
</dbReference>